<organism evidence="2 3">
    <name type="scientific">Mesorhizobium waimense</name>
    <dbReference type="NCBI Taxonomy" id="1300307"/>
    <lineage>
        <taxon>Bacteria</taxon>
        <taxon>Pseudomonadati</taxon>
        <taxon>Pseudomonadota</taxon>
        <taxon>Alphaproteobacteria</taxon>
        <taxon>Hyphomicrobiales</taxon>
        <taxon>Phyllobacteriaceae</taxon>
        <taxon>Mesorhizobium</taxon>
    </lineage>
</organism>
<dbReference type="EMBL" id="QZWZ01000018">
    <property type="protein sequence ID" value="RJT35063.1"/>
    <property type="molecule type" value="Genomic_DNA"/>
</dbReference>
<proteinExistence type="predicted"/>
<evidence type="ECO:0000313" key="3">
    <source>
        <dbReference type="Proteomes" id="UP000272706"/>
    </source>
</evidence>
<keyword evidence="3" id="KW-1185">Reference proteome</keyword>
<accession>A0A3A5KGY2</accession>
<name>A0A3A5KGY2_9HYPH</name>
<dbReference type="Proteomes" id="UP000272706">
    <property type="component" value="Unassembled WGS sequence"/>
</dbReference>
<feature type="compositionally biased region" description="Acidic residues" evidence="1">
    <location>
        <begin position="45"/>
        <end position="61"/>
    </location>
</feature>
<evidence type="ECO:0000313" key="2">
    <source>
        <dbReference type="EMBL" id="RJT35063.1"/>
    </source>
</evidence>
<sequence>MSWAGQSIDQRLAGKVEPNTWNHPEGEPLLSWCENHSKGVMLGEPADDREGDDEREQPDHY</sequence>
<protein>
    <submittedName>
        <fullName evidence="2">Uncharacterized protein</fullName>
    </submittedName>
</protein>
<dbReference type="RefSeq" id="WP_120016471.1">
    <property type="nucleotide sequence ID" value="NZ_QZWZ01000018.1"/>
</dbReference>
<feature type="region of interest" description="Disordered" evidence="1">
    <location>
        <begin position="1"/>
        <end position="61"/>
    </location>
</feature>
<evidence type="ECO:0000256" key="1">
    <source>
        <dbReference type="SAM" id="MobiDB-lite"/>
    </source>
</evidence>
<dbReference type="AlphaFoldDB" id="A0A3A5KGY2"/>
<comment type="caution">
    <text evidence="2">The sequence shown here is derived from an EMBL/GenBank/DDBJ whole genome shotgun (WGS) entry which is preliminary data.</text>
</comment>
<reference evidence="2 3" key="1">
    <citation type="submission" date="2018-09" db="EMBL/GenBank/DDBJ databases">
        <title>Mesorhizobium carmichaelinearum sp. nov. isolated from Carmichaelinea spp. root nodules in New Zealand.</title>
        <authorList>
            <person name="De Meyer S.E."/>
        </authorList>
    </citation>
    <scope>NUCLEOTIDE SEQUENCE [LARGE SCALE GENOMIC DNA]</scope>
    <source>
        <strain evidence="2 3">ICMP19557</strain>
    </source>
</reference>
<gene>
    <name evidence="2" type="ORF">D3227_22410</name>
</gene>